<dbReference type="InterPro" id="IPR011990">
    <property type="entry name" value="TPR-like_helical_dom_sf"/>
</dbReference>
<dbReference type="CDD" id="cd02511">
    <property type="entry name" value="Beta4Glucosyltransferase"/>
    <property type="match status" value="1"/>
</dbReference>
<dbReference type="AlphaFoldDB" id="A0A160IN32"/>
<dbReference type="RefSeq" id="WP_066395415.1">
    <property type="nucleotide sequence ID" value="NZ_CP015378.1"/>
</dbReference>
<organism evidence="2 3">
    <name type="scientific">Fictibacillus phosphorivorans</name>
    <dbReference type="NCBI Taxonomy" id="1221500"/>
    <lineage>
        <taxon>Bacteria</taxon>
        <taxon>Bacillati</taxon>
        <taxon>Bacillota</taxon>
        <taxon>Bacilli</taxon>
        <taxon>Bacillales</taxon>
        <taxon>Fictibacillaceae</taxon>
        <taxon>Fictibacillus</taxon>
    </lineage>
</organism>
<dbReference type="SMART" id="SM00028">
    <property type="entry name" value="TPR"/>
    <property type="match status" value="3"/>
</dbReference>
<evidence type="ECO:0000313" key="3">
    <source>
        <dbReference type="Proteomes" id="UP000076623"/>
    </source>
</evidence>
<dbReference type="Pfam" id="PF00535">
    <property type="entry name" value="Glycos_transf_2"/>
    <property type="match status" value="1"/>
</dbReference>
<proteinExistence type="predicted"/>
<dbReference type="EMBL" id="CP015378">
    <property type="protein sequence ID" value="ANC77584.1"/>
    <property type="molecule type" value="Genomic_DNA"/>
</dbReference>
<dbReference type="Gene3D" id="1.25.40.10">
    <property type="entry name" value="Tetratricopeptide repeat domain"/>
    <property type="match status" value="2"/>
</dbReference>
<dbReference type="SUPFAM" id="SSF48452">
    <property type="entry name" value="TPR-like"/>
    <property type="match status" value="1"/>
</dbReference>
<evidence type="ECO:0000313" key="2">
    <source>
        <dbReference type="EMBL" id="ANC77584.1"/>
    </source>
</evidence>
<dbReference type="PANTHER" id="PTHR43630">
    <property type="entry name" value="POLY-BETA-1,6-N-ACETYL-D-GLUCOSAMINE SYNTHASE"/>
    <property type="match status" value="1"/>
</dbReference>
<dbReference type="PANTHER" id="PTHR43630:SF2">
    <property type="entry name" value="GLYCOSYLTRANSFERASE"/>
    <property type="match status" value="1"/>
</dbReference>
<dbReference type="InterPro" id="IPR029044">
    <property type="entry name" value="Nucleotide-diphossugar_trans"/>
</dbReference>
<keyword evidence="2" id="KW-0808">Transferase</keyword>
<reference evidence="2 3" key="1">
    <citation type="submission" date="2016-04" db="EMBL/GenBank/DDBJ databases">
        <title>Complete genome sequence of Fictibacillus phosphorivorans G25-29, a strain toxic to nematodes.</title>
        <authorList>
            <person name="Zheng Z."/>
        </authorList>
    </citation>
    <scope>NUCLEOTIDE SEQUENCE [LARGE SCALE GENOMIC DNA]</scope>
    <source>
        <strain evidence="2 3">G25-29</strain>
    </source>
</reference>
<dbReference type="Proteomes" id="UP000076623">
    <property type="component" value="Chromosome"/>
</dbReference>
<dbReference type="InterPro" id="IPR019734">
    <property type="entry name" value="TPR_rpt"/>
</dbReference>
<evidence type="ECO:0000259" key="1">
    <source>
        <dbReference type="Pfam" id="PF00535"/>
    </source>
</evidence>
<sequence>MCTISLCMIVRNEEHTLKQCLKSVYKLCDEIIVVDTGSTDDTKKVASSFTPLVYDFQWIDDFSAARNFAFAQATSDYILWLDADDVLLKADQDKLARLKEELLENVDAVTMIYHYAFDEFGNVTTSLRRNRLVKRDKNFRWVGPVHEYLGVNGQIINSDIVVTHTRKHAHSGRNLAIFENREKRGESFSPRDLYYFGNELMDNQHFDKALKIYERFIEEKKGWSEDIISACYRLSEIYMIKEEYDKACTFAMHSFEYDLPRAEICCRLGSIFLKQKNYGQACYWFKLATELDKPIDHLGFLQEACWTWFPHLQLCICYYHVGEFEKSYKHNEQALKYRPTDEHMLYNRKLLQQKKRVEVKI</sequence>
<dbReference type="STRING" id="1221500.ABE65_012570"/>
<dbReference type="InterPro" id="IPR001173">
    <property type="entry name" value="Glyco_trans_2-like"/>
</dbReference>
<name>A0A160IN32_9BACL</name>
<accession>A0A160IN32</accession>
<dbReference type="Pfam" id="PF13181">
    <property type="entry name" value="TPR_8"/>
    <property type="match status" value="2"/>
</dbReference>
<feature type="domain" description="Glycosyltransferase 2-like" evidence="1">
    <location>
        <begin position="5"/>
        <end position="144"/>
    </location>
</feature>
<protein>
    <submittedName>
        <fullName evidence="2">Glycosyl transferase</fullName>
    </submittedName>
</protein>
<dbReference type="KEGG" id="fpn:ABE65_012570"/>
<keyword evidence="3" id="KW-1185">Reference proteome</keyword>
<dbReference type="Gene3D" id="3.90.550.10">
    <property type="entry name" value="Spore Coat Polysaccharide Biosynthesis Protein SpsA, Chain A"/>
    <property type="match status" value="1"/>
</dbReference>
<dbReference type="GO" id="GO:0016740">
    <property type="term" value="F:transferase activity"/>
    <property type="evidence" value="ECO:0007669"/>
    <property type="project" value="UniProtKB-KW"/>
</dbReference>
<gene>
    <name evidence="2" type="ORF">ABE65_012570</name>
</gene>
<dbReference type="SUPFAM" id="SSF53448">
    <property type="entry name" value="Nucleotide-diphospho-sugar transferases"/>
    <property type="match status" value="1"/>
</dbReference>